<dbReference type="PRINTS" id="PR01930">
    <property type="entry name" value="INTRLEUKIN15"/>
</dbReference>
<keyword evidence="5" id="KW-0732">Signal</keyword>
<dbReference type="Pfam" id="PF02372">
    <property type="entry name" value="IL15"/>
    <property type="match status" value="1"/>
</dbReference>
<dbReference type="STRING" id="41447.ENSSDUP00000029083"/>
<evidence type="ECO:0000256" key="4">
    <source>
        <dbReference type="ARBA" id="ARBA00022525"/>
    </source>
</evidence>
<dbReference type="PANTHER" id="PTHR14356">
    <property type="entry name" value="INTERLEUKIN-15-RELATED"/>
    <property type="match status" value="1"/>
</dbReference>
<dbReference type="SUPFAM" id="SSF47266">
    <property type="entry name" value="4-helical cytokines"/>
    <property type="match status" value="1"/>
</dbReference>
<dbReference type="GO" id="GO:0050778">
    <property type="term" value="P:positive regulation of immune response"/>
    <property type="evidence" value="ECO:0007669"/>
    <property type="project" value="TreeGrafter"/>
</dbReference>
<dbReference type="Proteomes" id="UP000261420">
    <property type="component" value="Unplaced"/>
</dbReference>
<dbReference type="GeneTree" id="ENSGT00490000044733"/>
<dbReference type="Ensembl" id="ENSSDUT00000029577.1">
    <property type="protein sequence ID" value="ENSSDUP00000029083.1"/>
    <property type="gene ID" value="ENSSDUG00000020975.1"/>
</dbReference>
<sequence length="173" mass="19830">MTDFMTALPVIFVQLKYPGDQRVRSVQFQSTCNLCRESHKTQVWLCFLVLSCLSISMCAASKDDTAKLHFCLNKIKHTIEKSDAMLYAPSINDIKESCERASLKCYVQELMMVLTEEEEVKDNKVQCILNFNEKLNPNSVGCLPCEAYSLQNITIFLDRLNNLLEKMTSQEKI</sequence>
<comment type="subcellular location">
    <subcellularLocation>
        <location evidence="1">Secreted</location>
    </subcellularLocation>
</comment>
<dbReference type="AlphaFoldDB" id="A0A3B4VDY5"/>
<reference evidence="8" key="1">
    <citation type="submission" date="2025-08" db="UniProtKB">
        <authorList>
            <consortium name="Ensembl"/>
        </authorList>
    </citation>
    <scope>IDENTIFICATION</scope>
</reference>
<organism evidence="8 9">
    <name type="scientific">Seriola dumerili</name>
    <name type="common">Greater amberjack</name>
    <name type="synonym">Caranx dumerili</name>
    <dbReference type="NCBI Taxonomy" id="41447"/>
    <lineage>
        <taxon>Eukaryota</taxon>
        <taxon>Metazoa</taxon>
        <taxon>Chordata</taxon>
        <taxon>Craniata</taxon>
        <taxon>Vertebrata</taxon>
        <taxon>Euteleostomi</taxon>
        <taxon>Actinopterygii</taxon>
        <taxon>Neopterygii</taxon>
        <taxon>Teleostei</taxon>
        <taxon>Neoteleostei</taxon>
        <taxon>Acanthomorphata</taxon>
        <taxon>Carangaria</taxon>
        <taxon>Carangiformes</taxon>
        <taxon>Carangidae</taxon>
        <taxon>Seriola</taxon>
    </lineage>
</organism>
<dbReference type="InterPro" id="IPR009079">
    <property type="entry name" value="4_helix_cytokine-like_core"/>
</dbReference>
<dbReference type="GO" id="GO:0042102">
    <property type="term" value="P:positive regulation of T cell proliferation"/>
    <property type="evidence" value="ECO:0007669"/>
    <property type="project" value="TreeGrafter"/>
</dbReference>
<dbReference type="GO" id="GO:0006955">
    <property type="term" value="P:immune response"/>
    <property type="evidence" value="ECO:0007669"/>
    <property type="project" value="InterPro"/>
</dbReference>
<comment type="similarity">
    <text evidence="2 7">Belongs to the IL-15/IL-21 family.</text>
</comment>
<proteinExistence type="inferred from homology"/>
<protein>
    <recommendedName>
        <fullName evidence="7">Interleukin</fullName>
    </recommendedName>
</protein>
<dbReference type="PRINTS" id="PR01949">
    <property type="entry name" value="INTLKN15FISH"/>
</dbReference>
<dbReference type="GO" id="GO:0042119">
    <property type="term" value="P:neutrophil activation"/>
    <property type="evidence" value="ECO:0007669"/>
    <property type="project" value="TreeGrafter"/>
</dbReference>
<dbReference type="InterPro" id="IPR020410">
    <property type="entry name" value="IL-15_fish"/>
</dbReference>
<keyword evidence="9" id="KW-1185">Reference proteome</keyword>
<dbReference type="PANTHER" id="PTHR14356:SF3">
    <property type="entry name" value="INTERLEUKIN-15"/>
    <property type="match status" value="1"/>
</dbReference>
<dbReference type="InterPro" id="IPR003443">
    <property type="entry name" value="IL-15/IL-21_fam"/>
</dbReference>
<keyword evidence="4" id="KW-0964">Secreted</keyword>
<evidence type="ECO:0000256" key="7">
    <source>
        <dbReference type="RuleBase" id="RU003453"/>
    </source>
</evidence>
<keyword evidence="6" id="KW-1015">Disulfide bond</keyword>
<evidence type="ECO:0000256" key="3">
    <source>
        <dbReference type="ARBA" id="ARBA00022514"/>
    </source>
</evidence>
<dbReference type="OMA" id="KCYMLEL"/>
<dbReference type="InterPro" id="IPR020439">
    <property type="entry name" value="IL-15"/>
</dbReference>
<evidence type="ECO:0000256" key="6">
    <source>
        <dbReference type="ARBA" id="ARBA00023157"/>
    </source>
</evidence>
<keyword evidence="3 7" id="KW-0202">Cytokine</keyword>
<dbReference type="GO" id="GO:0005125">
    <property type="term" value="F:cytokine activity"/>
    <property type="evidence" value="ECO:0007669"/>
    <property type="project" value="UniProtKB-KW"/>
</dbReference>
<dbReference type="GO" id="GO:0001819">
    <property type="term" value="P:positive regulation of cytokine production"/>
    <property type="evidence" value="ECO:0007669"/>
    <property type="project" value="TreeGrafter"/>
</dbReference>
<dbReference type="GO" id="GO:0005126">
    <property type="term" value="F:cytokine receptor binding"/>
    <property type="evidence" value="ECO:0007669"/>
    <property type="project" value="InterPro"/>
</dbReference>
<evidence type="ECO:0000256" key="1">
    <source>
        <dbReference type="ARBA" id="ARBA00004613"/>
    </source>
</evidence>
<accession>A0A3B4VDY5</accession>
<evidence type="ECO:0000256" key="2">
    <source>
        <dbReference type="ARBA" id="ARBA00006050"/>
    </source>
</evidence>
<dbReference type="Gene3D" id="1.20.1250.70">
    <property type="entry name" value="Interleukin-15/Interleukin-21"/>
    <property type="match status" value="1"/>
</dbReference>
<evidence type="ECO:0000313" key="9">
    <source>
        <dbReference type="Proteomes" id="UP000261420"/>
    </source>
</evidence>
<evidence type="ECO:0000256" key="5">
    <source>
        <dbReference type="ARBA" id="ARBA00022729"/>
    </source>
</evidence>
<evidence type="ECO:0000313" key="8">
    <source>
        <dbReference type="Ensembl" id="ENSSDUP00000029083.1"/>
    </source>
</evidence>
<dbReference type="GO" id="GO:0005615">
    <property type="term" value="C:extracellular space"/>
    <property type="evidence" value="ECO:0007669"/>
    <property type="project" value="UniProtKB-KW"/>
</dbReference>
<name>A0A3B4VDY5_SERDU</name>
<reference evidence="8" key="2">
    <citation type="submission" date="2025-09" db="UniProtKB">
        <authorList>
            <consortium name="Ensembl"/>
        </authorList>
    </citation>
    <scope>IDENTIFICATION</scope>
</reference>